<protein>
    <submittedName>
        <fullName evidence="1">Uncharacterized protein</fullName>
    </submittedName>
</protein>
<gene>
    <name evidence="1" type="ORF">Pla144_01530</name>
</gene>
<dbReference type="AlphaFoldDB" id="A0A5C6D2D7"/>
<keyword evidence="2" id="KW-1185">Reference proteome</keyword>
<reference evidence="1 2" key="1">
    <citation type="submission" date="2019-02" db="EMBL/GenBank/DDBJ databases">
        <title>Deep-cultivation of Planctomycetes and their phenomic and genomic characterization uncovers novel biology.</title>
        <authorList>
            <person name="Wiegand S."/>
            <person name="Jogler M."/>
            <person name="Boedeker C."/>
            <person name="Pinto D."/>
            <person name="Vollmers J."/>
            <person name="Rivas-Marin E."/>
            <person name="Kohn T."/>
            <person name="Peeters S.H."/>
            <person name="Heuer A."/>
            <person name="Rast P."/>
            <person name="Oberbeckmann S."/>
            <person name="Bunk B."/>
            <person name="Jeske O."/>
            <person name="Meyerdierks A."/>
            <person name="Storesund J.E."/>
            <person name="Kallscheuer N."/>
            <person name="Luecker S."/>
            <person name="Lage O.M."/>
            <person name="Pohl T."/>
            <person name="Merkel B.J."/>
            <person name="Hornburger P."/>
            <person name="Mueller R.-W."/>
            <person name="Bruemmer F."/>
            <person name="Labrenz M."/>
            <person name="Spormann A.M."/>
            <person name="Op Den Camp H."/>
            <person name="Overmann J."/>
            <person name="Amann R."/>
            <person name="Jetten M.S.M."/>
            <person name="Mascher T."/>
            <person name="Medema M.H."/>
            <person name="Devos D.P."/>
            <person name="Kaster A.-K."/>
            <person name="Ovreas L."/>
            <person name="Rohde M."/>
            <person name="Galperin M.Y."/>
            <person name="Jogler C."/>
        </authorList>
    </citation>
    <scope>NUCLEOTIDE SEQUENCE [LARGE SCALE GENOMIC DNA]</scope>
    <source>
        <strain evidence="1 2">Pla144</strain>
    </source>
</reference>
<proteinExistence type="predicted"/>
<organism evidence="1 2">
    <name type="scientific">Bythopirellula polymerisocia</name>
    <dbReference type="NCBI Taxonomy" id="2528003"/>
    <lineage>
        <taxon>Bacteria</taxon>
        <taxon>Pseudomonadati</taxon>
        <taxon>Planctomycetota</taxon>
        <taxon>Planctomycetia</taxon>
        <taxon>Pirellulales</taxon>
        <taxon>Lacipirellulaceae</taxon>
        <taxon>Bythopirellula</taxon>
    </lineage>
</organism>
<evidence type="ECO:0000313" key="1">
    <source>
        <dbReference type="EMBL" id="TWU29376.1"/>
    </source>
</evidence>
<sequence length="131" mass="15565">MHTGLEKFVLAYVKDRPEFVEAVVERVVAEHVERLLEERREFIETGISKRMLKSLQGVATQEYLNLFVASQDKGRSLKPLSDVARDEARKRVTEMMRLWHEELVGMHRDLKQLREIVQSDDADWWKRKEKD</sequence>
<dbReference type="Proteomes" id="UP000318437">
    <property type="component" value="Unassembled WGS sequence"/>
</dbReference>
<accession>A0A5C6D2D7</accession>
<name>A0A5C6D2D7_9BACT</name>
<dbReference type="RefSeq" id="WP_146447413.1">
    <property type="nucleotide sequence ID" value="NZ_SJPS01000001.1"/>
</dbReference>
<evidence type="ECO:0000313" key="2">
    <source>
        <dbReference type="Proteomes" id="UP000318437"/>
    </source>
</evidence>
<comment type="caution">
    <text evidence="1">The sequence shown here is derived from an EMBL/GenBank/DDBJ whole genome shotgun (WGS) entry which is preliminary data.</text>
</comment>
<dbReference type="EMBL" id="SJPS01000001">
    <property type="protein sequence ID" value="TWU29376.1"/>
    <property type="molecule type" value="Genomic_DNA"/>
</dbReference>